<dbReference type="RefSeq" id="WP_039588966.1">
    <property type="nucleotide sequence ID" value="NZ_JQGJ02000004.1"/>
</dbReference>
<organism evidence="2 3">
    <name type="scientific">Pseudomonas frederiksbergensis</name>
    <dbReference type="NCBI Taxonomy" id="104087"/>
    <lineage>
        <taxon>Bacteria</taxon>
        <taxon>Pseudomonadati</taxon>
        <taxon>Pseudomonadota</taxon>
        <taxon>Gammaproteobacteria</taxon>
        <taxon>Pseudomonadales</taxon>
        <taxon>Pseudomonadaceae</taxon>
        <taxon>Pseudomonas</taxon>
    </lineage>
</organism>
<reference evidence="3" key="1">
    <citation type="submission" date="2015-03" db="EMBL/GenBank/DDBJ databases">
        <title>Pseudomonas frederiksbergensis hydrocarbon degrader.</title>
        <authorList>
            <person name="Brown L.M."/>
            <person name="Ruiz O.N."/>
            <person name="Mueller S."/>
            <person name="Gunasekera T.S."/>
        </authorList>
    </citation>
    <scope>NUCLEOTIDE SEQUENCE [LARGE SCALE GENOMIC DNA]</scope>
    <source>
        <strain evidence="3">SI8</strain>
    </source>
</reference>
<dbReference type="Proteomes" id="UP000030949">
    <property type="component" value="Unassembled WGS sequence"/>
</dbReference>
<evidence type="ECO:0000313" key="2">
    <source>
        <dbReference type="EMBL" id="KHK65897.1"/>
    </source>
</evidence>
<protein>
    <submittedName>
        <fullName evidence="2">Uncharacterized protein</fullName>
    </submittedName>
</protein>
<dbReference type="EMBL" id="JQGJ01000002">
    <property type="protein sequence ID" value="KHK65897.1"/>
    <property type="molecule type" value="Genomic_DNA"/>
</dbReference>
<accession>A0A0B1Z922</accession>
<feature type="region of interest" description="Disordered" evidence="1">
    <location>
        <begin position="157"/>
        <end position="184"/>
    </location>
</feature>
<proteinExistence type="predicted"/>
<dbReference type="OrthoDB" id="9768262at2"/>
<name>A0A0B1Z922_9PSED</name>
<comment type="caution">
    <text evidence="2">The sequence shown here is derived from an EMBL/GenBank/DDBJ whole genome shotgun (WGS) entry which is preliminary data.</text>
</comment>
<sequence length="184" mass="20748">MNDYSEGAYTVLSATHCFNVNLAPEPRVFIQNLAVLWNDRIDVHIIGMIEKGLIQGVLSPVKLLSVTEGTLNILYDSSISKNAQIRFEQTWSEIARKAWGDVSIASFISETQLRDIDLRNNDFAIYADYIICSHGLGIGEFKGDRLHYLNRWQPDNHSDSVVSNPRPEAGPENDFGTFDDELPF</sequence>
<gene>
    <name evidence="2" type="ORF">JZ00_03745</name>
</gene>
<dbReference type="AlphaFoldDB" id="A0A0B1Z922"/>
<evidence type="ECO:0000313" key="3">
    <source>
        <dbReference type="Proteomes" id="UP000030949"/>
    </source>
</evidence>
<evidence type="ECO:0000256" key="1">
    <source>
        <dbReference type="SAM" id="MobiDB-lite"/>
    </source>
</evidence>